<dbReference type="SUPFAM" id="SSF53822">
    <property type="entry name" value="Periplasmic binding protein-like I"/>
    <property type="match status" value="1"/>
</dbReference>
<dbReference type="Gene3D" id="3.40.50.2300">
    <property type="match status" value="2"/>
</dbReference>
<keyword evidence="2" id="KW-0805">Transcription regulation</keyword>
<dbReference type="PANTHER" id="PTHR30146:SF148">
    <property type="entry name" value="HTH-TYPE TRANSCRIPTIONAL REPRESSOR PURR-RELATED"/>
    <property type="match status" value="1"/>
</dbReference>
<evidence type="ECO:0000256" key="1">
    <source>
        <dbReference type="ARBA" id="ARBA00022491"/>
    </source>
</evidence>
<dbReference type="Pfam" id="PF00356">
    <property type="entry name" value="LacI"/>
    <property type="match status" value="1"/>
</dbReference>
<dbReference type="InterPro" id="IPR046335">
    <property type="entry name" value="LacI/GalR-like_sensor"/>
</dbReference>
<dbReference type="EMBL" id="JBHSMI010000025">
    <property type="protein sequence ID" value="MFC5404156.1"/>
    <property type="molecule type" value="Genomic_DNA"/>
</dbReference>
<evidence type="ECO:0000256" key="3">
    <source>
        <dbReference type="ARBA" id="ARBA00023125"/>
    </source>
</evidence>
<protein>
    <submittedName>
        <fullName evidence="6">LacI family DNA-binding transcriptional regulator</fullName>
    </submittedName>
</protein>
<evidence type="ECO:0000259" key="5">
    <source>
        <dbReference type="PROSITE" id="PS50932"/>
    </source>
</evidence>
<proteinExistence type="predicted"/>
<keyword evidence="7" id="KW-1185">Reference proteome</keyword>
<evidence type="ECO:0000256" key="2">
    <source>
        <dbReference type="ARBA" id="ARBA00023015"/>
    </source>
</evidence>
<name>A0ABW0HSE5_9BACL</name>
<dbReference type="SUPFAM" id="SSF47413">
    <property type="entry name" value="lambda repressor-like DNA-binding domains"/>
    <property type="match status" value="1"/>
</dbReference>
<dbReference type="SMART" id="SM00354">
    <property type="entry name" value="HTH_LACI"/>
    <property type="match status" value="1"/>
</dbReference>
<dbReference type="PANTHER" id="PTHR30146">
    <property type="entry name" value="LACI-RELATED TRANSCRIPTIONAL REPRESSOR"/>
    <property type="match status" value="1"/>
</dbReference>
<gene>
    <name evidence="6" type="ORF">ACFPOF_15535</name>
</gene>
<evidence type="ECO:0000313" key="6">
    <source>
        <dbReference type="EMBL" id="MFC5404156.1"/>
    </source>
</evidence>
<dbReference type="Pfam" id="PF13377">
    <property type="entry name" value="Peripla_BP_3"/>
    <property type="match status" value="1"/>
</dbReference>
<dbReference type="CDD" id="cd01392">
    <property type="entry name" value="HTH_LacI"/>
    <property type="match status" value="1"/>
</dbReference>
<dbReference type="Gene3D" id="1.10.260.40">
    <property type="entry name" value="lambda repressor-like DNA-binding domains"/>
    <property type="match status" value="1"/>
</dbReference>
<sequence>MSKKMTMQQIADHVGLSKFAVSKALSGKSGVSPDTREKIIQAATQLGYFSQKRNKLAASRPTVPTRRPSTDRDTIVVLLPNVREQNRQSTFWGRIIDGITEGLEINSLGMMIVTEHITDNFAKLINADAVLGLIGVGLISNQLLLEIRKLGIPFVLVDHEDSLIPSDVLFMNNYECVRKATNYLLGNGHNQLQFVGNVRHSRSFFDRWLGFRSLLEEQGFELLQENKLLEFEGINRSEMTEQLEPILRELKGAGRLPTAFVCANDSIAICMMTALMKLGVEVPGEVSICGFDNIEDASLFSPKLSTVHVNKEALGQRAVETLIWRISHPDAPKEKILLAGDFVPRESTASR</sequence>
<keyword evidence="4" id="KW-0804">Transcription</keyword>
<dbReference type="RefSeq" id="WP_378134161.1">
    <property type="nucleotide sequence ID" value="NZ_JBHSMI010000025.1"/>
</dbReference>
<comment type="caution">
    <text evidence="6">The sequence shown here is derived from an EMBL/GenBank/DDBJ whole genome shotgun (WGS) entry which is preliminary data.</text>
</comment>
<dbReference type="GO" id="GO:0003677">
    <property type="term" value="F:DNA binding"/>
    <property type="evidence" value="ECO:0007669"/>
    <property type="project" value="UniProtKB-KW"/>
</dbReference>
<dbReference type="InterPro" id="IPR010982">
    <property type="entry name" value="Lambda_DNA-bd_dom_sf"/>
</dbReference>
<keyword evidence="1" id="KW-0678">Repressor</keyword>
<dbReference type="InterPro" id="IPR000843">
    <property type="entry name" value="HTH_LacI"/>
</dbReference>
<feature type="domain" description="HTH lacI-type" evidence="5">
    <location>
        <begin position="5"/>
        <end position="62"/>
    </location>
</feature>
<organism evidence="6 7">
    <name type="scientific">Cohnella soli</name>
    <dbReference type="NCBI Taxonomy" id="425005"/>
    <lineage>
        <taxon>Bacteria</taxon>
        <taxon>Bacillati</taxon>
        <taxon>Bacillota</taxon>
        <taxon>Bacilli</taxon>
        <taxon>Bacillales</taxon>
        <taxon>Paenibacillaceae</taxon>
        <taxon>Cohnella</taxon>
    </lineage>
</organism>
<evidence type="ECO:0000313" key="7">
    <source>
        <dbReference type="Proteomes" id="UP001596113"/>
    </source>
</evidence>
<accession>A0ABW0HSE5</accession>
<evidence type="ECO:0000256" key="4">
    <source>
        <dbReference type="ARBA" id="ARBA00023163"/>
    </source>
</evidence>
<keyword evidence="3 6" id="KW-0238">DNA-binding</keyword>
<dbReference type="InterPro" id="IPR028082">
    <property type="entry name" value="Peripla_BP_I"/>
</dbReference>
<reference evidence="7" key="1">
    <citation type="journal article" date="2019" name="Int. J. Syst. Evol. Microbiol.">
        <title>The Global Catalogue of Microorganisms (GCM) 10K type strain sequencing project: providing services to taxonomists for standard genome sequencing and annotation.</title>
        <authorList>
            <consortium name="The Broad Institute Genomics Platform"/>
            <consortium name="The Broad Institute Genome Sequencing Center for Infectious Disease"/>
            <person name="Wu L."/>
            <person name="Ma J."/>
        </authorList>
    </citation>
    <scope>NUCLEOTIDE SEQUENCE [LARGE SCALE GENOMIC DNA]</scope>
    <source>
        <strain evidence="7">CGMCC 1.18575</strain>
    </source>
</reference>
<dbReference type="PROSITE" id="PS50932">
    <property type="entry name" value="HTH_LACI_2"/>
    <property type="match status" value="1"/>
</dbReference>
<dbReference type="Proteomes" id="UP001596113">
    <property type="component" value="Unassembled WGS sequence"/>
</dbReference>